<evidence type="ECO:0000256" key="3">
    <source>
        <dbReference type="ARBA" id="ARBA00022824"/>
    </source>
</evidence>
<dbReference type="GO" id="GO:0005789">
    <property type="term" value="C:endoplasmic reticulum membrane"/>
    <property type="evidence" value="ECO:0007669"/>
    <property type="project" value="UniProtKB-SubCell"/>
</dbReference>
<evidence type="ECO:0000259" key="7">
    <source>
        <dbReference type="PROSITE" id="PS50076"/>
    </source>
</evidence>
<dbReference type="AlphaFoldDB" id="A0A5B8MY09"/>
<sequence length="368" mass="40773">MEANKAEAAKCLNIARKSLREENIDKATRFADKAKRLGGEAVEDQVAQLVREIQAAKQGGSKRSNASNGSGSKPSGASAGTRSRTSGRASSSREEVDEGTPEQRALVKRINGCEDYYAILGISDKSCSEDTIKRSYKKLALKLHPDKCKVRGAEDAFKAVSRAFSCLSDPQKRSSYDRFGSEQPGFGGGGGGGAPSGFYRHNAQEIDPEELFNMFFGGSPVFGHTRFHTTRRGFNTRRSGGQGGPQEQGFNLAAIIQLLPVLFLVLFTLIGNSPSEPVYSLQMQGKYNARETTAMRGIDYYVKSHSKFDREYPKGTYARRRVDVAVEKDYRQFLENECWRERLRYRGNSGGKKEVHLKSCMKLSEIWG</sequence>
<keyword evidence="4" id="KW-1133">Transmembrane helix</keyword>
<dbReference type="InterPro" id="IPR018253">
    <property type="entry name" value="DnaJ_domain_CS"/>
</dbReference>
<organism evidence="8 9">
    <name type="scientific">Chloropicon primus</name>
    <dbReference type="NCBI Taxonomy" id="1764295"/>
    <lineage>
        <taxon>Eukaryota</taxon>
        <taxon>Viridiplantae</taxon>
        <taxon>Chlorophyta</taxon>
        <taxon>Chloropicophyceae</taxon>
        <taxon>Chloropicales</taxon>
        <taxon>Chloropicaceae</taxon>
        <taxon>Chloropicon</taxon>
    </lineage>
</organism>
<protein>
    <submittedName>
        <fullName evidence="8">DnaJ-like protein</fullName>
    </submittedName>
</protein>
<keyword evidence="2" id="KW-0812">Transmembrane</keyword>
<dbReference type="PANTHER" id="PTHR43908:SF3">
    <property type="entry name" value="AT29763P-RELATED"/>
    <property type="match status" value="1"/>
</dbReference>
<reference evidence="8 9" key="1">
    <citation type="submission" date="2018-07" db="EMBL/GenBank/DDBJ databases">
        <title>The complete nuclear genome of the prasinophyte Chloropicon primus (CCMP1205).</title>
        <authorList>
            <person name="Pombert J.-F."/>
            <person name="Otis C."/>
            <person name="Turmel M."/>
            <person name="Lemieux C."/>
        </authorList>
    </citation>
    <scope>NUCLEOTIDE SEQUENCE [LARGE SCALE GENOMIC DNA]</scope>
    <source>
        <strain evidence="8 9">CCMP1205</strain>
    </source>
</reference>
<dbReference type="PROSITE" id="PS00636">
    <property type="entry name" value="DNAJ_1"/>
    <property type="match status" value="1"/>
</dbReference>
<keyword evidence="9" id="KW-1185">Reference proteome</keyword>
<dbReference type="Pfam" id="PF09320">
    <property type="entry name" value="DUF1977"/>
    <property type="match status" value="1"/>
</dbReference>
<dbReference type="STRING" id="1764295.A0A5B8MY09"/>
<dbReference type="GO" id="GO:0071218">
    <property type="term" value="P:cellular response to misfolded protein"/>
    <property type="evidence" value="ECO:0007669"/>
    <property type="project" value="TreeGrafter"/>
</dbReference>
<evidence type="ECO:0000313" key="8">
    <source>
        <dbReference type="EMBL" id="QDZ24442.1"/>
    </source>
</evidence>
<evidence type="ECO:0000256" key="6">
    <source>
        <dbReference type="SAM" id="MobiDB-lite"/>
    </source>
</evidence>
<dbReference type="Proteomes" id="UP000316726">
    <property type="component" value="Chromosome 13"/>
</dbReference>
<dbReference type="PROSITE" id="PS50076">
    <property type="entry name" value="DNAJ_2"/>
    <property type="match status" value="1"/>
</dbReference>
<keyword evidence="3" id="KW-0256">Endoplasmic reticulum</keyword>
<dbReference type="InterPro" id="IPR015399">
    <property type="entry name" value="DUF1977_DnaJ-like"/>
</dbReference>
<name>A0A5B8MY09_9CHLO</name>
<evidence type="ECO:0000256" key="5">
    <source>
        <dbReference type="ARBA" id="ARBA00023136"/>
    </source>
</evidence>
<dbReference type="PANTHER" id="PTHR43908">
    <property type="entry name" value="AT29763P-RELATED"/>
    <property type="match status" value="1"/>
</dbReference>
<feature type="compositionally biased region" description="Gly residues" evidence="6">
    <location>
        <begin position="185"/>
        <end position="194"/>
    </location>
</feature>
<dbReference type="PRINTS" id="PR00625">
    <property type="entry name" value="JDOMAIN"/>
</dbReference>
<dbReference type="InterPro" id="IPR001623">
    <property type="entry name" value="DnaJ_domain"/>
</dbReference>
<dbReference type="Gene3D" id="1.10.287.110">
    <property type="entry name" value="DnaJ domain"/>
    <property type="match status" value="1"/>
</dbReference>
<dbReference type="OrthoDB" id="567738at2759"/>
<dbReference type="CDD" id="cd06257">
    <property type="entry name" value="DnaJ"/>
    <property type="match status" value="1"/>
</dbReference>
<evidence type="ECO:0000256" key="2">
    <source>
        <dbReference type="ARBA" id="ARBA00022692"/>
    </source>
</evidence>
<keyword evidence="5" id="KW-0472">Membrane</keyword>
<feature type="region of interest" description="Disordered" evidence="6">
    <location>
        <begin position="175"/>
        <end position="194"/>
    </location>
</feature>
<comment type="subcellular location">
    <subcellularLocation>
        <location evidence="1">Endoplasmic reticulum membrane</location>
        <topology evidence="1">Single-pass membrane protein</topology>
    </subcellularLocation>
</comment>
<dbReference type="Pfam" id="PF00226">
    <property type="entry name" value="DnaJ"/>
    <property type="match status" value="1"/>
</dbReference>
<feature type="compositionally biased region" description="Low complexity" evidence="6">
    <location>
        <begin position="64"/>
        <end position="90"/>
    </location>
</feature>
<dbReference type="SMART" id="SM00271">
    <property type="entry name" value="DnaJ"/>
    <property type="match status" value="1"/>
</dbReference>
<gene>
    <name evidence="8" type="ORF">A3770_13p69600</name>
</gene>
<dbReference type="InterPro" id="IPR051100">
    <property type="entry name" value="DnaJ_subfamily_B/C"/>
</dbReference>
<accession>A0A5B8MY09</accession>
<evidence type="ECO:0000313" key="9">
    <source>
        <dbReference type="Proteomes" id="UP000316726"/>
    </source>
</evidence>
<dbReference type="EMBL" id="CP031046">
    <property type="protein sequence ID" value="QDZ24442.1"/>
    <property type="molecule type" value="Genomic_DNA"/>
</dbReference>
<proteinExistence type="predicted"/>
<evidence type="ECO:0000256" key="4">
    <source>
        <dbReference type="ARBA" id="ARBA00022989"/>
    </source>
</evidence>
<feature type="region of interest" description="Disordered" evidence="6">
    <location>
        <begin position="53"/>
        <end position="103"/>
    </location>
</feature>
<dbReference type="SUPFAM" id="SSF46565">
    <property type="entry name" value="Chaperone J-domain"/>
    <property type="match status" value="1"/>
</dbReference>
<dbReference type="InterPro" id="IPR036869">
    <property type="entry name" value="J_dom_sf"/>
</dbReference>
<feature type="domain" description="J" evidence="7">
    <location>
        <begin position="115"/>
        <end position="180"/>
    </location>
</feature>
<evidence type="ECO:0000256" key="1">
    <source>
        <dbReference type="ARBA" id="ARBA00004389"/>
    </source>
</evidence>
<dbReference type="GO" id="GO:0030544">
    <property type="term" value="F:Hsp70 protein binding"/>
    <property type="evidence" value="ECO:0007669"/>
    <property type="project" value="TreeGrafter"/>
</dbReference>